<organism evidence="2 3">
    <name type="scientific">Lonchura striata</name>
    <name type="common">white-rumped munia</name>
    <dbReference type="NCBI Taxonomy" id="40157"/>
    <lineage>
        <taxon>Eukaryota</taxon>
        <taxon>Metazoa</taxon>
        <taxon>Chordata</taxon>
        <taxon>Craniata</taxon>
        <taxon>Vertebrata</taxon>
        <taxon>Euteleostomi</taxon>
        <taxon>Archelosauria</taxon>
        <taxon>Archosauria</taxon>
        <taxon>Dinosauria</taxon>
        <taxon>Saurischia</taxon>
        <taxon>Theropoda</taxon>
        <taxon>Coelurosauria</taxon>
        <taxon>Aves</taxon>
        <taxon>Neognathae</taxon>
        <taxon>Neoaves</taxon>
        <taxon>Telluraves</taxon>
        <taxon>Australaves</taxon>
        <taxon>Passeriformes</taxon>
        <taxon>Passeroidea</taxon>
        <taxon>Estrildidae</taxon>
        <taxon>Estrildinae</taxon>
        <taxon>Lonchura</taxon>
    </lineage>
</organism>
<dbReference type="Proteomes" id="UP000197619">
    <property type="component" value="Unassembled WGS sequence"/>
</dbReference>
<keyword evidence="3" id="KW-1185">Reference proteome</keyword>
<evidence type="ECO:0000256" key="1">
    <source>
        <dbReference type="SAM" id="MobiDB-lite"/>
    </source>
</evidence>
<name>A0A218VDZ2_9PASE</name>
<comment type="caution">
    <text evidence="2">The sequence shown here is derived from an EMBL/GenBank/DDBJ whole genome shotgun (WGS) entry which is preliminary data.</text>
</comment>
<evidence type="ECO:0000313" key="3">
    <source>
        <dbReference type="Proteomes" id="UP000197619"/>
    </source>
</evidence>
<feature type="region of interest" description="Disordered" evidence="1">
    <location>
        <begin position="20"/>
        <end position="39"/>
    </location>
</feature>
<accession>A0A218VDZ2</accession>
<dbReference type="EMBL" id="MUZQ01000006">
    <property type="protein sequence ID" value="OWK64058.1"/>
    <property type="molecule type" value="Genomic_DNA"/>
</dbReference>
<protein>
    <submittedName>
        <fullName evidence="2">Uncharacterized protein</fullName>
    </submittedName>
</protein>
<dbReference type="AlphaFoldDB" id="A0A218VDZ2"/>
<proteinExistence type="predicted"/>
<sequence>MKKLATREKSPGRQKYIDIMTLPSPDKHGCGLPGPETPF</sequence>
<evidence type="ECO:0000313" key="2">
    <source>
        <dbReference type="EMBL" id="OWK64058.1"/>
    </source>
</evidence>
<gene>
    <name evidence="2" type="ORF">RLOC_00005309</name>
</gene>
<reference evidence="2 3" key="1">
    <citation type="submission" date="2017-05" db="EMBL/GenBank/DDBJ databases">
        <title>Genome of assembly of the Bengalese finch, Lonchura striata domestica.</title>
        <authorList>
            <person name="Colquitt B.M."/>
            <person name="Brainard M.S."/>
        </authorList>
    </citation>
    <scope>NUCLEOTIDE SEQUENCE [LARGE SCALE GENOMIC DNA]</scope>
    <source>
        <strain evidence="2">White83orange57</strain>
    </source>
</reference>